<accession>A0A8T2NQA6</accession>
<feature type="region of interest" description="Disordered" evidence="4">
    <location>
        <begin position="217"/>
        <end position="239"/>
    </location>
</feature>
<feature type="compositionally biased region" description="Polar residues" evidence="4">
    <location>
        <begin position="298"/>
        <end position="307"/>
    </location>
</feature>
<dbReference type="InterPro" id="IPR000418">
    <property type="entry name" value="Ets_dom"/>
</dbReference>
<keyword evidence="3" id="KW-0539">Nucleus</keyword>
<sequence>MDSSVTLWQFLLQLLLDPSNDQLICWTNEDGEFKLLQAEEVAKLWGARKNKPSMNYDKLSRALRYYYDKNIIKKVNGQKFVYRFVSYPDILSGDYMAKVEGGGGGGGGGSLASSERGDTPKENRVGGEKTGPLMTVQGSNKSSSRNDYITSGLYTTFTLTSLQSGTQLFKSIKMENPGRKLSEKKASLDPAQSVIKFGTIPPKLSQLVLLETVPQAAPQNKMHPPQQQSPPKALPQSRTLPPQQLAPLEATPQVEELVLKNTLAPQSLGTQQQQKEGEAPTAVTTVPGICLSGPGSAPSHSDQSPSHSAVPDSSQELIIDSDIESISSQPCELQPQQPQVPQSSSLQEVKSGEREAETSSDQSSQGSCHSGKSKKPKGLELTPPLVVTSPDFSTMNLGSPSLTSLTPAFLQTPTLLLTPSPLLSNIHFWSTLSPVAPLSPAWRQGTPTLFQFPSVMNTQFQLPVHSVDGSNTPAPLSPDSQKT</sequence>
<organism evidence="7 8">
    <name type="scientific">Albula glossodonta</name>
    <name type="common">roundjaw bonefish</name>
    <dbReference type="NCBI Taxonomy" id="121402"/>
    <lineage>
        <taxon>Eukaryota</taxon>
        <taxon>Metazoa</taxon>
        <taxon>Chordata</taxon>
        <taxon>Craniata</taxon>
        <taxon>Vertebrata</taxon>
        <taxon>Euteleostomi</taxon>
        <taxon>Actinopterygii</taxon>
        <taxon>Neopterygii</taxon>
        <taxon>Teleostei</taxon>
        <taxon>Albuliformes</taxon>
        <taxon>Albulidae</taxon>
        <taxon>Albula</taxon>
    </lineage>
</organism>
<keyword evidence="2 3" id="KW-0238">DNA-binding</keyword>
<feature type="region of interest" description="Disordered" evidence="4">
    <location>
        <begin position="104"/>
        <end position="145"/>
    </location>
</feature>
<evidence type="ECO:0000256" key="1">
    <source>
        <dbReference type="ARBA" id="ARBA00005562"/>
    </source>
</evidence>
<evidence type="ECO:0000313" key="8">
    <source>
        <dbReference type="Proteomes" id="UP000824540"/>
    </source>
</evidence>
<feature type="region of interest" description="Disordered" evidence="4">
    <location>
        <begin position="267"/>
        <end position="313"/>
    </location>
</feature>
<dbReference type="PANTHER" id="PTHR11849">
    <property type="entry name" value="ETS"/>
    <property type="match status" value="1"/>
</dbReference>
<dbReference type="GO" id="GO:0030154">
    <property type="term" value="P:cell differentiation"/>
    <property type="evidence" value="ECO:0007669"/>
    <property type="project" value="TreeGrafter"/>
</dbReference>
<evidence type="ECO:0000256" key="3">
    <source>
        <dbReference type="RuleBase" id="RU004019"/>
    </source>
</evidence>
<dbReference type="Gene3D" id="1.10.10.10">
    <property type="entry name" value="Winged helix-like DNA-binding domain superfamily/Winged helix DNA-binding domain"/>
    <property type="match status" value="1"/>
</dbReference>
<feature type="compositionally biased region" description="Low complexity" evidence="4">
    <location>
        <begin position="329"/>
        <end position="349"/>
    </location>
</feature>
<protein>
    <recommendedName>
        <fullName evidence="6">ETS domain-containing protein</fullName>
    </recommendedName>
</protein>
<dbReference type="PANTHER" id="PTHR11849:SF21">
    <property type="entry name" value="ETS DOMAIN-CONTAINING PROTEIN ELK-4"/>
    <property type="match status" value="1"/>
</dbReference>
<dbReference type="SMART" id="SM00413">
    <property type="entry name" value="ETS"/>
    <property type="match status" value="1"/>
</dbReference>
<dbReference type="InterPro" id="IPR036390">
    <property type="entry name" value="WH_DNA-bd_sf"/>
</dbReference>
<comment type="similarity">
    <text evidence="1 3">Belongs to the ETS family.</text>
</comment>
<feature type="compositionally biased region" description="Low complexity" evidence="4">
    <location>
        <begin position="359"/>
        <end position="370"/>
    </location>
</feature>
<gene>
    <name evidence="7" type="ORF">JZ751_023385</name>
</gene>
<feature type="chain" id="PRO_5035833308" description="ETS domain-containing protein" evidence="5">
    <location>
        <begin position="22"/>
        <end position="483"/>
    </location>
</feature>
<dbReference type="Proteomes" id="UP000824540">
    <property type="component" value="Unassembled WGS sequence"/>
</dbReference>
<feature type="compositionally biased region" description="Polar residues" evidence="4">
    <location>
        <begin position="136"/>
        <end position="145"/>
    </location>
</feature>
<feature type="signal peptide" evidence="5">
    <location>
        <begin position="1"/>
        <end position="21"/>
    </location>
</feature>
<dbReference type="PROSITE" id="PS00345">
    <property type="entry name" value="ETS_DOMAIN_1"/>
    <property type="match status" value="1"/>
</dbReference>
<comment type="caution">
    <text evidence="7">The sequence shown here is derived from an EMBL/GenBank/DDBJ whole genome shotgun (WGS) entry which is preliminary data.</text>
</comment>
<dbReference type="AlphaFoldDB" id="A0A8T2NQA6"/>
<evidence type="ECO:0000313" key="7">
    <source>
        <dbReference type="EMBL" id="KAG9339738.1"/>
    </source>
</evidence>
<dbReference type="Pfam" id="PF00178">
    <property type="entry name" value="Ets"/>
    <property type="match status" value="1"/>
</dbReference>
<dbReference type="InterPro" id="IPR036388">
    <property type="entry name" value="WH-like_DNA-bd_sf"/>
</dbReference>
<dbReference type="PROSITE" id="PS00346">
    <property type="entry name" value="ETS_DOMAIN_2"/>
    <property type="match status" value="1"/>
</dbReference>
<dbReference type="GO" id="GO:0000981">
    <property type="term" value="F:DNA-binding transcription factor activity, RNA polymerase II-specific"/>
    <property type="evidence" value="ECO:0007669"/>
    <property type="project" value="TreeGrafter"/>
</dbReference>
<name>A0A8T2NQA6_9TELE</name>
<evidence type="ECO:0000256" key="4">
    <source>
        <dbReference type="SAM" id="MobiDB-lite"/>
    </source>
</evidence>
<dbReference type="GO" id="GO:0043565">
    <property type="term" value="F:sequence-specific DNA binding"/>
    <property type="evidence" value="ECO:0007669"/>
    <property type="project" value="InterPro"/>
</dbReference>
<evidence type="ECO:0000256" key="5">
    <source>
        <dbReference type="SAM" id="SignalP"/>
    </source>
</evidence>
<feature type="domain" description="ETS" evidence="6">
    <location>
        <begin position="5"/>
        <end position="85"/>
    </location>
</feature>
<feature type="region of interest" description="Disordered" evidence="4">
    <location>
        <begin position="329"/>
        <end position="385"/>
    </location>
</feature>
<dbReference type="PRINTS" id="PR00454">
    <property type="entry name" value="ETSDOMAIN"/>
</dbReference>
<comment type="subcellular location">
    <subcellularLocation>
        <location evidence="3">Nucleus</location>
    </subcellularLocation>
</comment>
<dbReference type="PROSITE" id="PS50061">
    <property type="entry name" value="ETS_DOMAIN_3"/>
    <property type="match status" value="1"/>
</dbReference>
<evidence type="ECO:0000256" key="2">
    <source>
        <dbReference type="ARBA" id="ARBA00023125"/>
    </source>
</evidence>
<dbReference type="GO" id="GO:0005634">
    <property type="term" value="C:nucleus"/>
    <property type="evidence" value="ECO:0007669"/>
    <property type="project" value="UniProtKB-SubCell"/>
</dbReference>
<feature type="compositionally biased region" description="Polar residues" evidence="4">
    <location>
        <begin position="225"/>
        <end position="239"/>
    </location>
</feature>
<dbReference type="SUPFAM" id="SSF46785">
    <property type="entry name" value="Winged helix' DNA-binding domain"/>
    <property type="match status" value="1"/>
</dbReference>
<feature type="compositionally biased region" description="Basic and acidic residues" evidence="4">
    <location>
        <begin position="115"/>
        <end position="127"/>
    </location>
</feature>
<dbReference type="OrthoDB" id="10067219at2759"/>
<reference evidence="7" key="1">
    <citation type="thesis" date="2021" institute="BYU ScholarsArchive" country="Provo, UT, USA">
        <title>Applications of and Algorithms for Genome Assembly and Genomic Analyses with an Emphasis on Marine Teleosts.</title>
        <authorList>
            <person name="Pickett B.D."/>
        </authorList>
    </citation>
    <scope>NUCLEOTIDE SEQUENCE</scope>
    <source>
        <strain evidence="7">HI-2016</strain>
    </source>
</reference>
<proteinExistence type="inferred from homology"/>
<dbReference type="EMBL" id="JAFBMS010000051">
    <property type="protein sequence ID" value="KAG9339738.1"/>
    <property type="molecule type" value="Genomic_DNA"/>
</dbReference>
<evidence type="ECO:0000259" key="6">
    <source>
        <dbReference type="PROSITE" id="PS50061"/>
    </source>
</evidence>
<dbReference type="InterPro" id="IPR046328">
    <property type="entry name" value="ETS_fam"/>
</dbReference>
<keyword evidence="8" id="KW-1185">Reference proteome</keyword>
<keyword evidence="5" id="KW-0732">Signal</keyword>